<evidence type="ECO:0000256" key="2">
    <source>
        <dbReference type="ARBA" id="ARBA00007599"/>
    </source>
</evidence>
<dbReference type="EMBL" id="DVLF01000082">
    <property type="protein sequence ID" value="HIT49895.1"/>
    <property type="molecule type" value="Genomic_DNA"/>
</dbReference>
<reference evidence="11" key="2">
    <citation type="journal article" date="2021" name="PeerJ">
        <title>Extensive microbial diversity within the chicken gut microbiome revealed by metagenomics and culture.</title>
        <authorList>
            <person name="Gilroy R."/>
            <person name="Ravi A."/>
            <person name="Getino M."/>
            <person name="Pursley I."/>
            <person name="Horton D.L."/>
            <person name="Alikhan N.F."/>
            <person name="Baker D."/>
            <person name="Gharbi K."/>
            <person name="Hall N."/>
            <person name="Watson M."/>
            <person name="Adriaenssens E.M."/>
            <person name="Foster-Nyarko E."/>
            <person name="Jarju S."/>
            <person name="Secka A."/>
            <person name="Antonio M."/>
            <person name="Oren A."/>
            <person name="Chaudhuri R.R."/>
            <person name="La Ragione R."/>
            <person name="Hildebrand F."/>
            <person name="Pallen M.J."/>
        </authorList>
    </citation>
    <scope>NUCLEOTIDE SEQUENCE</scope>
    <source>
        <strain evidence="11">ChiW17-6978</strain>
    </source>
</reference>
<dbReference type="InterPro" id="IPR003442">
    <property type="entry name" value="T6A_TsaE"/>
</dbReference>
<sequence>ALGVKQIINSPTFTIVKKYVGKQILYHLDLYRLDGLRQDFDLEEYFESDGITVVEWPFQVSEILPDDYLKVTLERSKNDTRKITVEGIGKRYRELVEKIA</sequence>
<dbReference type="GO" id="GO:0005737">
    <property type="term" value="C:cytoplasm"/>
    <property type="evidence" value="ECO:0007669"/>
    <property type="project" value="UniProtKB-SubCell"/>
</dbReference>
<comment type="subcellular location">
    <subcellularLocation>
        <location evidence="1">Cytoplasm</location>
    </subcellularLocation>
</comment>
<evidence type="ECO:0000313" key="11">
    <source>
        <dbReference type="EMBL" id="HIT49895.1"/>
    </source>
</evidence>
<dbReference type="GO" id="GO:0002949">
    <property type="term" value="P:tRNA threonylcarbamoyladenosine modification"/>
    <property type="evidence" value="ECO:0007669"/>
    <property type="project" value="InterPro"/>
</dbReference>
<accession>A0A9D1KI32</accession>
<evidence type="ECO:0000256" key="7">
    <source>
        <dbReference type="ARBA" id="ARBA00022741"/>
    </source>
</evidence>
<keyword evidence="4" id="KW-0963">Cytoplasm</keyword>
<proteinExistence type="inferred from homology"/>
<dbReference type="SUPFAM" id="SSF52540">
    <property type="entry name" value="P-loop containing nucleoside triphosphate hydrolases"/>
    <property type="match status" value="1"/>
</dbReference>
<dbReference type="PANTHER" id="PTHR33540:SF2">
    <property type="entry name" value="TRNA THREONYLCARBAMOYLADENOSINE BIOSYNTHESIS PROTEIN TSAE"/>
    <property type="match status" value="1"/>
</dbReference>
<keyword evidence="8" id="KW-0067">ATP-binding</keyword>
<evidence type="ECO:0000256" key="9">
    <source>
        <dbReference type="ARBA" id="ARBA00022842"/>
    </source>
</evidence>
<dbReference type="NCBIfam" id="TIGR00150">
    <property type="entry name" value="T6A_YjeE"/>
    <property type="match status" value="1"/>
</dbReference>
<dbReference type="InterPro" id="IPR027417">
    <property type="entry name" value="P-loop_NTPase"/>
</dbReference>
<feature type="non-terminal residue" evidence="11">
    <location>
        <position position="1"/>
    </location>
</feature>
<evidence type="ECO:0000256" key="8">
    <source>
        <dbReference type="ARBA" id="ARBA00022840"/>
    </source>
</evidence>
<dbReference type="PANTHER" id="PTHR33540">
    <property type="entry name" value="TRNA THREONYLCARBAMOYLADENOSINE BIOSYNTHESIS PROTEIN TSAE"/>
    <property type="match status" value="1"/>
</dbReference>
<dbReference type="AlphaFoldDB" id="A0A9D1KI32"/>
<evidence type="ECO:0000313" key="12">
    <source>
        <dbReference type="Proteomes" id="UP000886758"/>
    </source>
</evidence>
<comment type="caution">
    <text evidence="11">The sequence shown here is derived from an EMBL/GenBank/DDBJ whole genome shotgun (WGS) entry which is preliminary data.</text>
</comment>
<evidence type="ECO:0000256" key="6">
    <source>
        <dbReference type="ARBA" id="ARBA00022723"/>
    </source>
</evidence>
<keyword evidence="9" id="KW-0460">Magnesium</keyword>
<comment type="similarity">
    <text evidence="2">Belongs to the TsaE family.</text>
</comment>
<gene>
    <name evidence="11" type="primary">tsaE</name>
    <name evidence="11" type="ORF">IAD46_02590</name>
</gene>
<reference evidence="11" key="1">
    <citation type="submission" date="2020-10" db="EMBL/GenBank/DDBJ databases">
        <authorList>
            <person name="Gilroy R."/>
        </authorList>
    </citation>
    <scope>NUCLEOTIDE SEQUENCE</scope>
    <source>
        <strain evidence="11">ChiW17-6978</strain>
    </source>
</reference>
<evidence type="ECO:0000256" key="10">
    <source>
        <dbReference type="ARBA" id="ARBA00032441"/>
    </source>
</evidence>
<dbReference type="Proteomes" id="UP000886758">
    <property type="component" value="Unassembled WGS sequence"/>
</dbReference>
<evidence type="ECO:0000256" key="4">
    <source>
        <dbReference type="ARBA" id="ARBA00022490"/>
    </source>
</evidence>
<dbReference type="Pfam" id="PF02367">
    <property type="entry name" value="TsaE"/>
    <property type="match status" value="1"/>
</dbReference>
<evidence type="ECO:0000256" key="1">
    <source>
        <dbReference type="ARBA" id="ARBA00004496"/>
    </source>
</evidence>
<evidence type="ECO:0000256" key="5">
    <source>
        <dbReference type="ARBA" id="ARBA00022694"/>
    </source>
</evidence>
<evidence type="ECO:0000256" key="3">
    <source>
        <dbReference type="ARBA" id="ARBA00019010"/>
    </source>
</evidence>
<keyword evidence="6" id="KW-0479">Metal-binding</keyword>
<dbReference type="GO" id="GO:0005524">
    <property type="term" value="F:ATP binding"/>
    <property type="evidence" value="ECO:0007669"/>
    <property type="project" value="UniProtKB-KW"/>
</dbReference>
<dbReference type="Gene3D" id="3.40.50.300">
    <property type="entry name" value="P-loop containing nucleotide triphosphate hydrolases"/>
    <property type="match status" value="1"/>
</dbReference>
<name>A0A9D1KI32_9MOLU</name>
<organism evidence="11 12">
    <name type="scientific">Candidatus Pelethenecus faecipullorum</name>
    <dbReference type="NCBI Taxonomy" id="2840900"/>
    <lineage>
        <taxon>Bacteria</taxon>
        <taxon>Bacillati</taxon>
        <taxon>Mycoplasmatota</taxon>
        <taxon>Mollicutes</taxon>
        <taxon>Candidatus Pelethenecus</taxon>
    </lineage>
</organism>
<keyword evidence="5" id="KW-0819">tRNA processing</keyword>
<keyword evidence="7" id="KW-0547">Nucleotide-binding</keyword>
<protein>
    <recommendedName>
        <fullName evidence="3">tRNA threonylcarbamoyladenosine biosynthesis protein TsaE</fullName>
    </recommendedName>
    <alternativeName>
        <fullName evidence="10">t(6)A37 threonylcarbamoyladenosine biosynthesis protein TsaE</fullName>
    </alternativeName>
</protein>
<dbReference type="GO" id="GO:0046872">
    <property type="term" value="F:metal ion binding"/>
    <property type="evidence" value="ECO:0007669"/>
    <property type="project" value="UniProtKB-KW"/>
</dbReference>